<comment type="similarity">
    <text evidence="2">Belongs to the asaB hydroxylase/desaturase family.</text>
</comment>
<dbReference type="Proteomes" id="UP000799539">
    <property type="component" value="Unassembled WGS sequence"/>
</dbReference>
<evidence type="ECO:0000256" key="1">
    <source>
        <dbReference type="ARBA" id="ARBA00023002"/>
    </source>
</evidence>
<protein>
    <recommendedName>
        <fullName evidence="6">GA4 desaturase family protein</fullName>
    </recommendedName>
</protein>
<evidence type="ECO:0008006" key="6">
    <source>
        <dbReference type="Google" id="ProtNLM"/>
    </source>
</evidence>
<dbReference type="PANTHER" id="PTHR34598:SF3">
    <property type="entry name" value="OXIDOREDUCTASE AN1597"/>
    <property type="match status" value="1"/>
</dbReference>
<proteinExistence type="inferred from homology"/>
<organism evidence="4 5">
    <name type="scientific">Cercospora zeae-maydis SCOH1-5</name>
    <dbReference type="NCBI Taxonomy" id="717836"/>
    <lineage>
        <taxon>Eukaryota</taxon>
        <taxon>Fungi</taxon>
        <taxon>Dikarya</taxon>
        <taxon>Ascomycota</taxon>
        <taxon>Pezizomycotina</taxon>
        <taxon>Dothideomycetes</taxon>
        <taxon>Dothideomycetidae</taxon>
        <taxon>Mycosphaerellales</taxon>
        <taxon>Mycosphaerellaceae</taxon>
        <taxon>Cercospora</taxon>
    </lineage>
</organism>
<reference evidence="4" key="1">
    <citation type="journal article" date="2020" name="Stud. Mycol.">
        <title>101 Dothideomycetes genomes: a test case for predicting lifestyles and emergence of pathogens.</title>
        <authorList>
            <person name="Haridas S."/>
            <person name="Albert R."/>
            <person name="Binder M."/>
            <person name="Bloem J."/>
            <person name="Labutti K."/>
            <person name="Salamov A."/>
            <person name="Andreopoulos B."/>
            <person name="Baker S."/>
            <person name="Barry K."/>
            <person name="Bills G."/>
            <person name="Bluhm B."/>
            <person name="Cannon C."/>
            <person name="Castanera R."/>
            <person name="Culley D."/>
            <person name="Daum C."/>
            <person name="Ezra D."/>
            <person name="Gonzalez J."/>
            <person name="Henrissat B."/>
            <person name="Kuo A."/>
            <person name="Liang C."/>
            <person name="Lipzen A."/>
            <person name="Lutzoni F."/>
            <person name="Magnuson J."/>
            <person name="Mondo S."/>
            <person name="Nolan M."/>
            <person name="Ohm R."/>
            <person name="Pangilinan J."/>
            <person name="Park H.-J."/>
            <person name="Ramirez L."/>
            <person name="Alfaro M."/>
            <person name="Sun H."/>
            <person name="Tritt A."/>
            <person name="Yoshinaga Y."/>
            <person name="Zwiers L.-H."/>
            <person name="Turgeon B."/>
            <person name="Goodwin S."/>
            <person name="Spatafora J."/>
            <person name="Crous P."/>
            <person name="Grigoriev I."/>
        </authorList>
    </citation>
    <scope>NUCLEOTIDE SEQUENCE</scope>
    <source>
        <strain evidence="4">SCOH1-5</strain>
    </source>
</reference>
<dbReference type="AlphaFoldDB" id="A0A6A6F9U9"/>
<dbReference type="OrthoDB" id="412788at2759"/>
<accession>A0A6A6F9U9</accession>
<sequence length="301" mass="34314">MAAAPRDVKAILNYLLPQSKGGSDVSIPGTAADKKRKRDPREMTIIDMRGSENTFTLDIHGFEPVRRPVPSHWLQDENEIKTSYYNDCVDLVKESTGASVVYPLSHVTGRGKVKPEQTASEEQSVNGLPPPNPSHWAHVDVSYDGAPLRVAGTHPDIYEQLAGKRWAWIGIWRPTATVTRSPFAMCDARSVPESDLREVMAEFRNANNGTDRQVLSEEKLKDGYGVWEVLPPTTQEHKWYYWSEMEHDEVLMMKMFDTKEQGVSRYCVHTAFRKPDDYGPPRQSIQLRMIAVWDEEPKERE</sequence>
<dbReference type="NCBIfam" id="NF041278">
    <property type="entry name" value="CmcJ_NvfI_EfuI"/>
    <property type="match status" value="1"/>
</dbReference>
<gene>
    <name evidence="4" type="ORF">CERZMDRAFT_99862</name>
</gene>
<evidence type="ECO:0000256" key="2">
    <source>
        <dbReference type="ARBA" id="ARBA00023604"/>
    </source>
</evidence>
<dbReference type="EMBL" id="ML992683">
    <property type="protein sequence ID" value="KAF2210168.1"/>
    <property type="molecule type" value="Genomic_DNA"/>
</dbReference>
<dbReference type="InterPro" id="IPR044053">
    <property type="entry name" value="AsaB-like"/>
</dbReference>
<dbReference type="PANTHER" id="PTHR34598">
    <property type="entry name" value="BLL6449 PROTEIN"/>
    <property type="match status" value="1"/>
</dbReference>
<feature type="compositionally biased region" description="Polar residues" evidence="3">
    <location>
        <begin position="117"/>
        <end position="126"/>
    </location>
</feature>
<evidence type="ECO:0000313" key="4">
    <source>
        <dbReference type="EMBL" id="KAF2210168.1"/>
    </source>
</evidence>
<evidence type="ECO:0000313" key="5">
    <source>
        <dbReference type="Proteomes" id="UP000799539"/>
    </source>
</evidence>
<evidence type="ECO:0000256" key="3">
    <source>
        <dbReference type="SAM" id="MobiDB-lite"/>
    </source>
</evidence>
<feature type="region of interest" description="Disordered" evidence="3">
    <location>
        <begin position="111"/>
        <end position="131"/>
    </location>
</feature>
<keyword evidence="1" id="KW-0560">Oxidoreductase</keyword>
<dbReference type="GO" id="GO:0016491">
    <property type="term" value="F:oxidoreductase activity"/>
    <property type="evidence" value="ECO:0007669"/>
    <property type="project" value="UniProtKB-KW"/>
</dbReference>
<keyword evidence="5" id="KW-1185">Reference proteome</keyword>
<name>A0A6A6F9U9_9PEZI</name>